<protein>
    <recommendedName>
        <fullName evidence="2">Alpha-ketoglutarate-dependent dioxygenase AlkB-like domain-containing protein</fullName>
    </recommendedName>
</protein>
<sequence>MITRSQAKALDEMKAFHGEPPAWANTRPALCDAIEWFRSVQGGSYQHDKLCFGFLVDGCNGARPYLDEEVIITRMGGDSEKVSESELVLKKDQEWGGIIITAIMAAFNIDQPVGLVIGKLLYSHGFQLPHRYCVMDYFRITDVWHERMGTHAGFRIRFEKLDLSTKSWWAPRGSLDPPPLALRNFNMLPSSQMCSTCGKASTQIYMEGWMCLEPECSKFWKIGNADPTNLTYHPDFLSYRSLGLPGRPAPGPLVNTADRKLREWDRTVDRNAWRGIVCPDCKKCLQRILWCGWKCSVDPALGPHESCCYQAFRNIIPVSIKTVIAGVKSYGRNQLTCRIQPSIDPKSCKPYETRTYVLPGVGSITHFVSNKGINERPGGPHDLFRNLQNVDLGLRRYPLSQAVVGGTLTGHFVGMPYKYVVSVDSRAFSGAPPVILAALGRLSWATEKAVINAGDDYLPPNELLALGYFEGMKIGYHDDGESTLGPTIATLSLGSKSKMCIRMKAKYYNGATKANVPLAIDPVLGGCNGEQERRLLKDEFEAGQLTEEEYRAEREGMLRTLKSRANPPDMIKLELQHGDMVVMHGADLQKYFEHSVIPEQRLRFALTSRYIVPELIPPEQHWKGEFELRGDQIYNGQ</sequence>
<dbReference type="AlphaFoldDB" id="A0A9W9IG63"/>
<evidence type="ECO:0000256" key="1">
    <source>
        <dbReference type="PIRSR" id="PIRSR632852-1"/>
    </source>
</evidence>
<dbReference type="RefSeq" id="XP_056548691.1">
    <property type="nucleotide sequence ID" value="XM_056685085.1"/>
</dbReference>
<dbReference type="PANTHER" id="PTHR31573:SF4">
    <property type="entry name" value="FE2OG DIOXYGENASE DOMAIN-CONTAINING PROTEIN"/>
    <property type="match status" value="1"/>
</dbReference>
<reference evidence="3" key="2">
    <citation type="journal article" date="2023" name="IMA Fungus">
        <title>Comparative genomic study of the Penicillium genus elucidates a diverse pangenome and 15 lateral gene transfer events.</title>
        <authorList>
            <person name="Petersen C."/>
            <person name="Sorensen T."/>
            <person name="Nielsen M.R."/>
            <person name="Sondergaard T.E."/>
            <person name="Sorensen J.L."/>
            <person name="Fitzpatrick D.A."/>
            <person name="Frisvad J.C."/>
            <person name="Nielsen K.L."/>
        </authorList>
    </citation>
    <scope>NUCLEOTIDE SEQUENCE</scope>
    <source>
        <strain evidence="3">IBT 26290</strain>
    </source>
</reference>
<proteinExistence type="predicted"/>
<dbReference type="InterPro" id="IPR032852">
    <property type="entry name" value="ALKBH2"/>
</dbReference>
<dbReference type="GO" id="GO:0006307">
    <property type="term" value="P:DNA alkylation repair"/>
    <property type="evidence" value="ECO:0007669"/>
    <property type="project" value="TreeGrafter"/>
</dbReference>
<dbReference type="Proteomes" id="UP001149163">
    <property type="component" value="Unassembled WGS sequence"/>
</dbReference>
<feature type="domain" description="Alpha-ketoglutarate-dependent dioxygenase AlkB-like" evidence="2">
    <location>
        <begin position="387"/>
        <end position="601"/>
    </location>
</feature>
<dbReference type="GO" id="GO:0051747">
    <property type="term" value="F:cytosine C-5 DNA demethylase activity"/>
    <property type="evidence" value="ECO:0007669"/>
    <property type="project" value="TreeGrafter"/>
</dbReference>
<dbReference type="InterPro" id="IPR027450">
    <property type="entry name" value="AlkB-like"/>
</dbReference>
<keyword evidence="4" id="KW-1185">Reference proteome</keyword>
<organism evidence="3 4">
    <name type="scientific">Penicillium canariense</name>
    <dbReference type="NCBI Taxonomy" id="189055"/>
    <lineage>
        <taxon>Eukaryota</taxon>
        <taxon>Fungi</taxon>
        <taxon>Dikarya</taxon>
        <taxon>Ascomycota</taxon>
        <taxon>Pezizomycotina</taxon>
        <taxon>Eurotiomycetes</taxon>
        <taxon>Eurotiomycetidae</taxon>
        <taxon>Eurotiales</taxon>
        <taxon>Aspergillaceae</taxon>
        <taxon>Penicillium</taxon>
    </lineage>
</organism>
<comment type="caution">
    <text evidence="3">The sequence shown here is derived from an EMBL/GenBank/DDBJ whole genome shotgun (WGS) entry which is preliminary data.</text>
</comment>
<dbReference type="GeneID" id="81424261"/>
<dbReference type="InterPro" id="IPR037151">
    <property type="entry name" value="AlkB-like_sf"/>
</dbReference>
<accession>A0A9W9IG63</accession>
<reference evidence="3" key="1">
    <citation type="submission" date="2022-11" db="EMBL/GenBank/DDBJ databases">
        <authorList>
            <person name="Petersen C."/>
        </authorList>
    </citation>
    <scope>NUCLEOTIDE SEQUENCE</scope>
    <source>
        <strain evidence="3">IBT 26290</strain>
    </source>
</reference>
<dbReference type="SUPFAM" id="SSF51197">
    <property type="entry name" value="Clavaminate synthase-like"/>
    <property type="match status" value="1"/>
</dbReference>
<gene>
    <name evidence="3" type="ORF">N7482_002960</name>
</gene>
<dbReference type="OrthoDB" id="2163491at2759"/>
<dbReference type="Gene3D" id="2.60.120.590">
    <property type="entry name" value="Alpha-ketoglutarate-dependent dioxygenase AlkB-like"/>
    <property type="match status" value="1"/>
</dbReference>
<dbReference type="PANTHER" id="PTHR31573">
    <property type="entry name" value="ALPHA-KETOGLUTARATE-DEPENDENT DIOXYGENASE ALKB HOMOLOG 2"/>
    <property type="match status" value="1"/>
</dbReference>
<dbReference type="EMBL" id="JAPQKN010000001">
    <property type="protein sequence ID" value="KAJ5177083.1"/>
    <property type="molecule type" value="Genomic_DNA"/>
</dbReference>
<name>A0A9W9IG63_9EURO</name>
<evidence type="ECO:0000313" key="3">
    <source>
        <dbReference type="EMBL" id="KAJ5177083.1"/>
    </source>
</evidence>
<dbReference type="Pfam" id="PF13532">
    <property type="entry name" value="2OG-FeII_Oxy_2"/>
    <property type="match status" value="1"/>
</dbReference>
<evidence type="ECO:0000259" key="2">
    <source>
        <dbReference type="Pfam" id="PF13532"/>
    </source>
</evidence>
<feature type="binding site" evidence="1">
    <location>
        <position position="477"/>
    </location>
    <ligand>
        <name>2-oxoglutarate</name>
        <dbReference type="ChEBI" id="CHEBI:16810"/>
    </ligand>
</feature>
<dbReference type="GO" id="GO:0035516">
    <property type="term" value="F:broad specificity oxidative DNA demethylase activity"/>
    <property type="evidence" value="ECO:0007669"/>
    <property type="project" value="TreeGrafter"/>
</dbReference>
<dbReference type="GO" id="GO:0008198">
    <property type="term" value="F:ferrous iron binding"/>
    <property type="evidence" value="ECO:0007669"/>
    <property type="project" value="TreeGrafter"/>
</dbReference>
<evidence type="ECO:0000313" key="4">
    <source>
        <dbReference type="Proteomes" id="UP001149163"/>
    </source>
</evidence>
<feature type="binding site" evidence="1">
    <location>
        <position position="594"/>
    </location>
    <ligand>
        <name>2-oxoglutarate</name>
        <dbReference type="ChEBI" id="CHEBI:16810"/>
    </ligand>
</feature>